<dbReference type="Proteomes" id="UP001501474">
    <property type="component" value="Unassembled WGS sequence"/>
</dbReference>
<keyword evidence="1" id="KW-0723">Serine/threonine-protein kinase</keyword>
<keyword evidence="1" id="KW-0418">Kinase</keyword>
<dbReference type="Pfam" id="PF13581">
    <property type="entry name" value="HATPase_c_2"/>
    <property type="match status" value="1"/>
</dbReference>
<dbReference type="InterPro" id="IPR050267">
    <property type="entry name" value="Anti-sigma-factor_SerPK"/>
</dbReference>
<keyword evidence="1" id="KW-0808">Transferase</keyword>
<accession>A0ABP5R9Y1</accession>
<feature type="domain" description="Histidine kinase/HSP90-like ATPase" evidence="2">
    <location>
        <begin position="61"/>
        <end position="151"/>
    </location>
</feature>
<evidence type="ECO:0000313" key="3">
    <source>
        <dbReference type="EMBL" id="GAA2253655.1"/>
    </source>
</evidence>
<dbReference type="CDD" id="cd16936">
    <property type="entry name" value="HATPase_RsbW-like"/>
    <property type="match status" value="1"/>
</dbReference>
<dbReference type="PANTHER" id="PTHR35526:SF3">
    <property type="entry name" value="ANTI-SIGMA-F FACTOR RSBW"/>
    <property type="match status" value="1"/>
</dbReference>
<dbReference type="InterPro" id="IPR003594">
    <property type="entry name" value="HATPase_dom"/>
</dbReference>
<comment type="caution">
    <text evidence="3">The sequence shown here is derived from an EMBL/GenBank/DDBJ whole genome shotgun (WGS) entry which is preliminary data.</text>
</comment>
<sequence length="169" mass="18436">MPAWSRTGYTVSHEPVWTEKRGPGAVAVKAMGWAHSFRMSEGVRAGREWTRERLDSLPWAAAEPDTVDAVVLAVSELITNAHVHAHSDAHLVLTWDGDCLHVSVHDEDPSLPRQRDPEPGEVSGRGVAIVSKLADEWGMRCQRHGKTVTACFRPADPEAGADRQDGDGS</sequence>
<evidence type="ECO:0000259" key="2">
    <source>
        <dbReference type="Pfam" id="PF13581"/>
    </source>
</evidence>
<name>A0ABP5R9Y1_9ACTN</name>
<organism evidence="3 4">
    <name type="scientific">Streptomyces indiaensis</name>
    <dbReference type="NCBI Taxonomy" id="284033"/>
    <lineage>
        <taxon>Bacteria</taxon>
        <taxon>Bacillati</taxon>
        <taxon>Actinomycetota</taxon>
        <taxon>Actinomycetes</taxon>
        <taxon>Kitasatosporales</taxon>
        <taxon>Streptomycetaceae</taxon>
        <taxon>Streptomyces</taxon>
    </lineage>
</organism>
<dbReference type="Gene3D" id="3.30.565.10">
    <property type="entry name" value="Histidine kinase-like ATPase, C-terminal domain"/>
    <property type="match status" value="1"/>
</dbReference>
<proteinExistence type="predicted"/>
<dbReference type="InterPro" id="IPR036890">
    <property type="entry name" value="HATPase_C_sf"/>
</dbReference>
<dbReference type="EMBL" id="BAAART010000157">
    <property type="protein sequence ID" value="GAA2253655.1"/>
    <property type="molecule type" value="Genomic_DNA"/>
</dbReference>
<reference evidence="4" key="1">
    <citation type="journal article" date="2019" name="Int. J. Syst. Evol. Microbiol.">
        <title>The Global Catalogue of Microorganisms (GCM) 10K type strain sequencing project: providing services to taxonomists for standard genome sequencing and annotation.</title>
        <authorList>
            <consortium name="The Broad Institute Genomics Platform"/>
            <consortium name="The Broad Institute Genome Sequencing Center for Infectious Disease"/>
            <person name="Wu L."/>
            <person name="Ma J."/>
        </authorList>
    </citation>
    <scope>NUCLEOTIDE SEQUENCE [LARGE SCALE GENOMIC DNA]</scope>
    <source>
        <strain evidence="4">JCM 3053</strain>
    </source>
</reference>
<dbReference type="PANTHER" id="PTHR35526">
    <property type="entry name" value="ANTI-SIGMA-F FACTOR RSBW-RELATED"/>
    <property type="match status" value="1"/>
</dbReference>
<gene>
    <name evidence="3" type="ORF">GCM10010104_58190</name>
</gene>
<protein>
    <recommendedName>
        <fullName evidence="2">Histidine kinase/HSP90-like ATPase domain-containing protein</fullName>
    </recommendedName>
</protein>
<evidence type="ECO:0000313" key="4">
    <source>
        <dbReference type="Proteomes" id="UP001501474"/>
    </source>
</evidence>
<keyword evidence="4" id="KW-1185">Reference proteome</keyword>
<evidence type="ECO:0000256" key="1">
    <source>
        <dbReference type="ARBA" id="ARBA00022527"/>
    </source>
</evidence>
<dbReference type="SUPFAM" id="SSF55874">
    <property type="entry name" value="ATPase domain of HSP90 chaperone/DNA topoisomerase II/histidine kinase"/>
    <property type="match status" value="1"/>
</dbReference>